<keyword evidence="3" id="KW-0446">Lipid-binding</keyword>
<organism evidence="5 6">
    <name type="scientific">Streptomyces mooreae</name>
    <dbReference type="NCBI Taxonomy" id="3075523"/>
    <lineage>
        <taxon>Bacteria</taxon>
        <taxon>Bacillati</taxon>
        <taxon>Actinomycetota</taxon>
        <taxon>Actinomycetes</taxon>
        <taxon>Kitasatosporales</taxon>
        <taxon>Streptomycetaceae</taxon>
        <taxon>Streptomyces</taxon>
    </lineage>
</organism>
<reference evidence="5" key="1">
    <citation type="submission" date="2024-05" db="EMBL/GenBank/DDBJ databases">
        <title>30 novel species of actinomycetes from the DSMZ collection.</title>
        <authorList>
            <person name="Nouioui I."/>
        </authorList>
    </citation>
    <scope>NUCLEOTIDE SEQUENCE</scope>
    <source>
        <strain evidence="5">DSM 41527</strain>
    </source>
</reference>
<evidence type="ECO:0000313" key="5">
    <source>
        <dbReference type="EMBL" id="MDT0459644.1"/>
    </source>
</evidence>
<dbReference type="RefSeq" id="WP_311626659.1">
    <property type="nucleotide sequence ID" value="NZ_JAVRFE010000048.1"/>
</dbReference>
<sequence>MTTPRDLLFVAMDWESSRTLERGNLSLALAGAELIDLLEAQAVSLDGDRIVPGYRPAVADRLMDQAASSLDQQPPYESVDDWLWRRGRGLATAYLTAFEAEGQLTRQPRNRWIPFRSGGQMTLADTPARRGAASRWTAGEPVLAGLAATLKIRGEWTEEPANVDDAAVETVLGTVTDAVNELEFERQRRAIDDEAFSNIWRGPGG</sequence>
<accession>A0ABU2TFF0</accession>
<dbReference type="InterPro" id="IPR038261">
    <property type="entry name" value="GPP34-like_sf"/>
</dbReference>
<gene>
    <name evidence="5" type="ORF">RM550_28680</name>
</gene>
<name>A0ABU2TFF0_9ACTN</name>
<dbReference type="Proteomes" id="UP001180551">
    <property type="component" value="Unassembled WGS sequence"/>
</dbReference>
<proteinExistence type="predicted"/>
<comment type="caution">
    <text evidence="5">The sequence shown here is derived from an EMBL/GenBank/DDBJ whole genome shotgun (WGS) entry which is preliminary data.</text>
</comment>
<protein>
    <submittedName>
        <fullName evidence="5">GPP34 family phosphoprotein</fullName>
    </submittedName>
</protein>
<dbReference type="Pfam" id="PF05719">
    <property type="entry name" value="GPP34"/>
    <property type="match status" value="1"/>
</dbReference>
<evidence type="ECO:0000256" key="3">
    <source>
        <dbReference type="ARBA" id="ARBA00023121"/>
    </source>
</evidence>
<comment type="subcellular location">
    <subcellularLocation>
        <location evidence="1">Golgi apparatus membrane</location>
        <topology evidence="1">Peripheral membrane protein</topology>
        <orientation evidence="1">Cytoplasmic side</orientation>
    </subcellularLocation>
</comment>
<keyword evidence="2" id="KW-0333">Golgi apparatus</keyword>
<evidence type="ECO:0000256" key="1">
    <source>
        <dbReference type="ARBA" id="ARBA00004255"/>
    </source>
</evidence>
<evidence type="ECO:0000256" key="2">
    <source>
        <dbReference type="ARBA" id="ARBA00023034"/>
    </source>
</evidence>
<evidence type="ECO:0000313" key="6">
    <source>
        <dbReference type="Proteomes" id="UP001180551"/>
    </source>
</evidence>
<dbReference type="EMBL" id="JAVRFE010000048">
    <property type="protein sequence ID" value="MDT0459644.1"/>
    <property type="molecule type" value="Genomic_DNA"/>
</dbReference>
<keyword evidence="6" id="KW-1185">Reference proteome</keyword>
<dbReference type="Gene3D" id="1.10.3630.10">
    <property type="entry name" value="yeast vps74-n-term truncation variant domain like"/>
    <property type="match status" value="1"/>
</dbReference>
<dbReference type="InterPro" id="IPR008628">
    <property type="entry name" value="GPP34-like"/>
</dbReference>
<evidence type="ECO:0000256" key="4">
    <source>
        <dbReference type="ARBA" id="ARBA00023136"/>
    </source>
</evidence>
<keyword evidence="4" id="KW-0472">Membrane</keyword>